<dbReference type="AlphaFoldDB" id="A0A1U6ILJ3"/>
<reference evidence="2" key="1">
    <citation type="submission" date="2017-02" db="EMBL/GenBank/DDBJ databases">
        <authorList>
            <person name="Varghese N."/>
            <person name="Submissions S."/>
        </authorList>
    </citation>
    <scope>NUCLEOTIDE SEQUENCE [LARGE SCALE GENOMIC DNA]</scope>
    <source>
        <strain evidence="2">SM117</strain>
    </source>
</reference>
<protein>
    <submittedName>
        <fullName evidence="1">Uncharacterized protein</fullName>
    </submittedName>
</protein>
<gene>
    <name evidence="1" type="ORF">SAMN06295987_10921</name>
</gene>
<sequence>MSLACKANTSTPAACGINEACMSEIVGDLHQMGARNILVTGHVGYRSALIAYVRKSDQQT</sequence>
<keyword evidence="2" id="KW-1185">Reference proteome</keyword>
<organism evidence="1 2">
    <name type="scientific">Novosphingobium mathurense</name>
    <dbReference type="NCBI Taxonomy" id="428990"/>
    <lineage>
        <taxon>Bacteria</taxon>
        <taxon>Pseudomonadati</taxon>
        <taxon>Pseudomonadota</taxon>
        <taxon>Alphaproteobacteria</taxon>
        <taxon>Sphingomonadales</taxon>
        <taxon>Sphingomonadaceae</taxon>
        <taxon>Novosphingobium</taxon>
    </lineage>
</organism>
<accession>A0A1U6ILJ3</accession>
<evidence type="ECO:0000313" key="2">
    <source>
        <dbReference type="Proteomes" id="UP000190989"/>
    </source>
</evidence>
<evidence type="ECO:0000313" key="1">
    <source>
        <dbReference type="EMBL" id="SLK08881.1"/>
    </source>
</evidence>
<name>A0A1U6ILJ3_9SPHN</name>
<proteinExistence type="predicted"/>
<dbReference type="EMBL" id="FVZE01000009">
    <property type="protein sequence ID" value="SLK08881.1"/>
    <property type="molecule type" value="Genomic_DNA"/>
</dbReference>
<dbReference type="STRING" id="428990.SAMN06295987_10921"/>
<dbReference type="Proteomes" id="UP000190989">
    <property type="component" value="Unassembled WGS sequence"/>
</dbReference>